<dbReference type="EMBL" id="BTRK01000004">
    <property type="protein sequence ID" value="GMR46220.1"/>
    <property type="molecule type" value="Genomic_DNA"/>
</dbReference>
<dbReference type="SUPFAM" id="SSF54506">
    <property type="entry name" value="Diaminopimelate epimerase-like"/>
    <property type="match status" value="1"/>
</dbReference>
<dbReference type="Pfam" id="PF02567">
    <property type="entry name" value="PhzC-PhzF"/>
    <property type="match status" value="1"/>
</dbReference>
<evidence type="ECO:0000256" key="2">
    <source>
        <dbReference type="ARBA" id="ARBA00023235"/>
    </source>
</evidence>
<reference evidence="5" key="1">
    <citation type="submission" date="2022-10" db="EMBL/GenBank/DDBJ databases">
        <title>Genome assembly of Pristionchus species.</title>
        <authorList>
            <person name="Yoshida K."/>
            <person name="Sommer R.J."/>
        </authorList>
    </citation>
    <scope>NUCLEOTIDE SEQUENCE [LARGE SCALE GENOMIC DNA]</scope>
    <source>
        <strain evidence="5">RS5460</strain>
    </source>
</reference>
<dbReference type="Proteomes" id="UP001328107">
    <property type="component" value="Unassembled WGS sequence"/>
</dbReference>
<dbReference type="AlphaFoldDB" id="A0AAN5CKP4"/>
<comment type="caution">
    <text evidence="4">The sequence shown here is derived from an EMBL/GenBank/DDBJ whole genome shotgun (WGS) entry which is preliminary data.</text>
</comment>
<evidence type="ECO:0000313" key="5">
    <source>
        <dbReference type="Proteomes" id="UP001328107"/>
    </source>
</evidence>
<dbReference type="GO" id="GO:0005737">
    <property type="term" value="C:cytoplasm"/>
    <property type="evidence" value="ECO:0007669"/>
    <property type="project" value="TreeGrafter"/>
</dbReference>
<dbReference type="NCBIfam" id="TIGR00654">
    <property type="entry name" value="PhzF_family"/>
    <property type="match status" value="1"/>
</dbReference>
<feature type="non-terminal residue" evidence="4">
    <location>
        <position position="1"/>
    </location>
</feature>
<accession>A0AAN5CKP4</accession>
<evidence type="ECO:0000313" key="4">
    <source>
        <dbReference type="EMBL" id="GMR46220.1"/>
    </source>
</evidence>
<gene>
    <name evidence="4" type="ORF">PMAYCL1PPCAC_16415</name>
</gene>
<name>A0AAN5CKP4_9BILA</name>
<dbReference type="InterPro" id="IPR003719">
    <property type="entry name" value="Phenazine_PhzF-like"/>
</dbReference>
<dbReference type="GO" id="GO:0016853">
    <property type="term" value="F:isomerase activity"/>
    <property type="evidence" value="ECO:0007669"/>
    <property type="project" value="UniProtKB-KW"/>
</dbReference>
<dbReference type="Gene3D" id="3.10.310.10">
    <property type="entry name" value="Diaminopimelate Epimerase, Chain A, domain 1"/>
    <property type="match status" value="2"/>
</dbReference>
<evidence type="ECO:0000256" key="1">
    <source>
        <dbReference type="ARBA" id="ARBA00008270"/>
    </source>
</evidence>
<evidence type="ECO:0000256" key="3">
    <source>
        <dbReference type="PIRSR" id="PIRSR016184-1"/>
    </source>
</evidence>
<dbReference type="PANTHER" id="PTHR13774">
    <property type="entry name" value="PHENAZINE BIOSYNTHESIS PROTEIN"/>
    <property type="match status" value="1"/>
</dbReference>
<sequence>SNLSPSSTMRFPIYIIDAFTSTRFNGNAAAVFLSKEEHECSQMLRIAAEFNLSETAFPVPLNSEESFETARAFSLRYFSPKVEVPLCGHATLSAAHVLFNEIGNAHNELEFHTKGGVVTVARDAKGVRMNFPVHAPKHVHLEGIHNERKELFEECESVDSASISKLIHSFIPSEISIISVALAADTPMLIIEIDPATTKQQLRSINPDFAEMIRIHSAADVFGIATVTVAPLDPTGQGFVSEEGTPFDYASRVFAPWIGINEDPATGASHCSLGPYCSAVLGKEEMNAFQCFPNRGAQFKVSVGQNERRVDIVGSSVTVVRGEVEL</sequence>
<organism evidence="4 5">
    <name type="scientific">Pristionchus mayeri</name>
    <dbReference type="NCBI Taxonomy" id="1317129"/>
    <lineage>
        <taxon>Eukaryota</taxon>
        <taxon>Metazoa</taxon>
        <taxon>Ecdysozoa</taxon>
        <taxon>Nematoda</taxon>
        <taxon>Chromadorea</taxon>
        <taxon>Rhabditida</taxon>
        <taxon>Rhabditina</taxon>
        <taxon>Diplogasteromorpha</taxon>
        <taxon>Diplogasteroidea</taxon>
        <taxon>Neodiplogasteridae</taxon>
        <taxon>Pristionchus</taxon>
    </lineage>
</organism>
<feature type="active site" evidence="3">
    <location>
        <position position="54"/>
    </location>
</feature>
<proteinExistence type="inferred from homology"/>
<protein>
    <submittedName>
        <fullName evidence="4">Uncharacterized protein</fullName>
    </submittedName>
</protein>
<keyword evidence="2" id="KW-0413">Isomerase</keyword>
<comment type="similarity">
    <text evidence="1">Belongs to the PhzF family.</text>
</comment>
<dbReference type="PANTHER" id="PTHR13774:SF17">
    <property type="entry name" value="PHENAZINE BIOSYNTHESIS-LIKE DOMAIN-CONTAINING PROTEIN"/>
    <property type="match status" value="1"/>
</dbReference>
<keyword evidence="5" id="KW-1185">Reference proteome</keyword>
<dbReference type="PIRSF" id="PIRSF016184">
    <property type="entry name" value="PhzC_PhzF"/>
    <property type="match status" value="1"/>
</dbReference>